<accession>A0A8T0U2G7</accession>
<evidence type="ECO:0000256" key="1">
    <source>
        <dbReference type="SAM" id="MobiDB-lite"/>
    </source>
</evidence>
<evidence type="ECO:0000313" key="2">
    <source>
        <dbReference type="EMBL" id="KAG2618361.1"/>
    </source>
</evidence>
<sequence>MGNCACHASRFRHGAEAAPWSDDDGGGEPAWAERRESGSEERKRAGVEVAVRISKRRLRRLMAEAAWGAGMTVEKVLADIVSAGGEVVVHGRRRRRWEPALRSIPEALES</sequence>
<gene>
    <name evidence="2" type="ORF">PVAP13_3NG079542</name>
</gene>
<dbReference type="EMBL" id="CM029042">
    <property type="protein sequence ID" value="KAG2618361.1"/>
    <property type="molecule type" value="Genomic_DNA"/>
</dbReference>
<reference evidence="2" key="1">
    <citation type="submission" date="2020-05" db="EMBL/GenBank/DDBJ databases">
        <title>WGS assembly of Panicum virgatum.</title>
        <authorList>
            <person name="Lovell J.T."/>
            <person name="Jenkins J."/>
            <person name="Shu S."/>
            <person name="Juenger T.E."/>
            <person name="Schmutz J."/>
        </authorList>
    </citation>
    <scope>NUCLEOTIDE SEQUENCE</scope>
    <source>
        <strain evidence="2">AP13</strain>
    </source>
</reference>
<proteinExistence type="predicted"/>
<protein>
    <submittedName>
        <fullName evidence="2">Uncharacterized protein</fullName>
    </submittedName>
</protein>
<dbReference type="PANTHER" id="PTHR33647">
    <property type="entry name" value="OS01G0793900 PROTEIN"/>
    <property type="match status" value="1"/>
</dbReference>
<feature type="compositionally biased region" description="Basic and acidic residues" evidence="1">
    <location>
        <begin position="31"/>
        <end position="44"/>
    </location>
</feature>
<name>A0A8T0U2G7_PANVG</name>
<feature type="region of interest" description="Disordered" evidence="1">
    <location>
        <begin position="13"/>
        <end position="44"/>
    </location>
</feature>
<organism evidence="2 3">
    <name type="scientific">Panicum virgatum</name>
    <name type="common">Blackwell switchgrass</name>
    <dbReference type="NCBI Taxonomy" id="38727"/>
    <lineage>
        <taxon>Eukaryota</taxon>
        <taxon>Viridiplantae</taxon>
        <taxon>Streptophyta</taxon>
        <taxon>Embryophyta</taxon>
        <taxon>Tracheophyta</taxon>
        <taxon>Spermatophyta</taxon>
        <taxon>Magnoliopsida</taxon>
        <taxon>Liliopsida</taxon>
        <taxon>Poales</taxon>
        <taxon>Poaceae</taxon>
        <taxon>PACMAD clade</taxon>
        <taxon>Panicoideae</taxon>
        <taxon>Panicodae</taxon>
        <taxon>Paniceae</taxon>
        <taxon>Panicinae</taxon>
        <taxon>Panicum</taxon>
        <taxon>Panicum sect. Hiantes</taxon>
    </lineage>
</organism>
<dbReference type="AlphaFoldDB" id="A0A8T0U2G7"/>
<evidence type="ECO:0000313" key="3">
    <source>
        <dbReference type="Proteomes" id="UP000823388"/>
    </source>
</evidence>
<keyword evidence="3" id="KW-1185">Reference proteome</keyword>
<dbReference type="PANTHER" id="PTHR33647:SF13">
    <property type="match status" value="1"/>
</dbReference>
<dbReference type="Proteomes" id="UP000823388">
    <property type="component" value="Chromosome 3N"/>
</dbReference>
<comment type="caution">
    <text evidence="2">The sequence shown here is derived from an EMBL/GenBank/DDBJ whole genome shotgun (WGS) entry which is preliminary data.</text>
</comment>